<organism evidence="1 2">
    <name type="scientific">Prorocentrum cordatum</name>
    <dbReference type="NCBI Taxonomy" id="2364126"/>
    <lineage>
        <taxon>Eukaryota</taxon>
        <taxon>Sar</taxon>
        <taxon>Alveolata</taxon>
        <taxon>Dinophyceae</taxon>
        <taxon>Prorocentrales</taxon>
        <taxon>Prorocentraceae</taxon>
        <taxon>Prorocentrum</taxon>
    </lineage>
</organism>
<evidence type="ECO:0000313" key="2">
    <source>
        <dbReference type="Proteomes" id="UP001189429"/>
    </source>
</evidence>
<feature type="non-terminal residue" evidence="1">
    <location>
        <position position="140"/>
    </location>
</feature>
<accession>A0ABN9UUE6</accession>
<dbReference type="EMBL" id="CAUYUJ010016265">
    <property type="protein sequence ID" value="CAK0863476.1"/>
    <property type="molecule type" value="Genomic_DNA"/>
</dbReference>
<evidence type="ECO:0000313" key="1">
    <source>
        <dbReference type="EMBL" id="CAK0863476.1"/>
    </source>
</evidence>
<feature type="non-terminal residue" evidence="1">
    <location>
        <position position="1"/>
    </location>
</feature>
<dbReference type="Proteomes" id="UP001189429">
    <property type="component" value="Unassembled WGS sequence"/>
</dbReference>
<gene>
    <name evidence="1" type="ORF">PCOR1329_LOCUS51604</name>
</gene>
<keyword evidence="2" id="KW-1185">Reference proteome</keyword>
<name>A0ABN9UUE6_9DINO</name>
<proteinExistence type="predicted"/>
<reference evidence="1" key="1">
    <citation type="submission" date="2023-10" db="EMBL/GenBank/DDBJ databases">
        <authorList>
            <person name="Chen Y."/>
            <person name="Shah S."/>
            <person name="Dougan E. K."/>
            <person name="Thang M."/>
            <person name="Chan C."/>
        </authorList>
    </citation>
    <scope>NUCLEOTIDE SEQUENCE [LARGE SCALE GENOMIC DNA]</scope>
</reference>
<sequence>SQPFWLHRLVWPRRTPALSRRPPHRMAGQGARGGWSAGGPAAEAVAAGALARAVRAAVQESCVLLVLHAIGQLLLELWRRLRGSLGAAGLALRGPGGAAPQALPAAARPQAQPQTSQCCPPFAVGVPDAADAGVLASLHG</sequence>
<comment type="caution">
    <text evidence="1">The sequence shown here is derived from an EMBL/GenBank/DDBJ whole genome shotgun (WGS) entry which is preliminary data.</text>
</comment>
<protein>
    <submittedName>
        <fullName evidence="1">Uncharacterized protein</fullName>
    </submittedName>
</protein>